<accession>A0A371I166</accession>
<proteinExistence type="predicted"/>
<comment type="caution">
    <text evidence="1">The sequence shown here is derived from an EMBL/GenBank/DDBJ whole genome shotgun (WGS) entry which is preliminary data.</text>
</comment>
<protein>
    <recommendedName>
        <fullName evidence="3">Reverse transcriptase/retrotransposon-derived protein RNase H-like domain-containing protein</fullName>
    </recommendedName>
</protein>
<organism evidence="1 2">
    <name type="scientific">Mucuna pruriens</name>
    <name type="common">Velvet bean</name>
    <name type="synonym">Dolichos pruriens</name>
    <dbReference type="NCBI Taxonomy" id="157652"/>
    <lineage>
        <taxon>Eukaryota</taxon>
        <taxon>Viridiplantae</taxon>
        <taxon>Streptophyta</taxon>
        <taxon>Embryophyta</taxon>
        <taxon>Tracheophyta</taxon>
        <taxon>Spermatophyta</taxon>
        <taxon>Magnoliopsida</taxon>
        <taxon>eudicotyledons</taxon>
        <taxon>Gunneridae</taxon>
        <taxon>Pentapetalae</taxon>
        <taxon>rosids</taxon>
        <taxon>fabids</taxon>
        <taxon>Fabales</taxon>
        <taxon>Fabaceae</taxon>
        <taxon>Papilionoideae</taxon>
        <taxon>50 kb inversion clade</taxon>
        <taxon>NPAAA clade</taxon>
        <taxon>indigoferoid/millettioid clade</taxon>
        <taxon>Phaseoleae</taxon>
        <taxon>Mucuna</taxon>
    </lineage>
</organism>
<reference evidence="1" key="1">
    <citation type="submission" date="2018-05" db="EMBL/GenBank/DDBJ databases">
        <title>Draft genome of Mucuna pruriens seed.</title>
        <authorList>
            <person name="Nnadi N.E."/>
            <person name="Vos R."/>
            <person name="Hasami M.H."/>
            <person name="Devisetty U.K."/>
            <person name="Aguiy J.C."/>
        </authorList>
    </citation>
    <scope>NUCLEOTIDE SEQUENCE [LARGE SCALE GENOMIC DNA]</scope>
    <source>
        <strain evidence="1">JCA_2017</strain>
    </source>
</reference>
<evidence type="ECO:0000313" key="1">
    <source>
        <dbReference type="EMBL" id="RDY08761.1"/>
    </source>
</evidence>
<evidence type="ECO:0000313" key="2">
    <source>
        <dbReference type="Proteomes" id="UP000257109"/>
    </source>
</evidence>
<sequence length="68" mass="7550">MQVSTKDSSRTLASLPYHCPSCCRRMWNLILTNPSRLIFTPILQAPNWALPFELICDASNSALGAVLD</sequence>
<gene>
    <name evidence="1" type="ORF">CR513_06991</name>
</gene>
<dbReference type="AlphaFoldDB" id="A0A371I166"/>
<evidence type="ECO:0008006" key="3">
    <source>
        <dbReference type="Google" id="ProtNLM"/>
    </source>
</evidence>
<keyword evidence="2" id="KW-1185">Reference proteome</keyword>
<dbReference type="Proteomes" id="UP000257109">
    <property type="component" value="Unassembled WGS sequence"/>
</dbReference>
<name>A0A371I166_MUCPR</name>
<feature type="non-terminal residue" evidence="1">
    <location>
        <position position="1"/>
    </location>
</feature>
<dbReference type="EMBL" id="QJKJ01001213">
    <property type="protein sequence ID" value="RDY08761.1"/>
    <property type="molecule type" value="Genomic_DNA"/>
</dbReference>